<sequence>MVYWGTASAHDLGLRHAIGNSASGIDENGGAYDV</sequence>
<gene>
    <name evidence="1" type="ORF">LCGC14_1599340</name>
</gene>
<reference evidence="1" key="1">
    <citation type="journal article" date="2015" name="Nature">
        <title>Complex archaea that bridge the gap between prokaryotes and eukaryotes.</title>
        <authorList>
            <person name="Spang A."/>
            <person name="Saw J.H."/>
            <person name="Jorgensen S.L."/>
            <person name="Zaremba-Niedzwiedzka K."/>
            <person name="Martijn J."/>
            <person name="Lind A.E."/>
            <person name="van Eijk R."/>
            <person name="Schleper C."/>
            <person name="Guy L."/>
            <person name="Ettema T.J."/>
        </authorList>
    </citation>
    <scope>NUCLEOTIDE SEQUENCE</scope>
</reference>
<protein>
    <submittedName>
        <fullName evidence="1">Uncharacterized protein</fullName>
    </submittedName>
</protein>
<evidence type="ECO:0000313" key="1">
    <source>
        <dbReference type="EMBL" id="KKM25009.1"/>
    </source>
</evidence>
<proteinExistence type="predicted"/>
<organism evidence="1">
    <name type="scientific">marine sediment metagenome</name>
    <dbReference type="NCBI Taxonomy" id="412755"/>
    <lineage>
        <taxon>unclassified sequences</taxon>
        <taxon>metagenomes</taxon>
        <taxon>ecological metagenomes</taxon>
    </lineage>
</organism>
<dbReference type="AlphaFoldDB" id="A0A0F9IY38"/>
<comment type="caution">
    <text evidence="1">The sequence shown here is derived from an EMBL/GenBank/DDBJ whole genome shotgun (WGS) entry which is preliminary data.</text>
</comment>
<dbReference type="EMBL" id="LAZR01012806">
    <property type="protein sequence ID" value="KKM25009.1"/>
    <property type="molecule type" value="Genomic_DNA"/>
</dbReference>
<name>A0A0F9IY38_9ZZZZ</name>
<accession>A0A0F9IY38</accession>